<feature type="binding site" evidence="13">
    <location>
        <position position="184"/>
    </location>
    <ligand>
        <name>Mg(2+)</name>
        <dbReference type="ChEBI" id="CHEBI:18420"/>
        <note>catalytic</note>
    </ligand>
</feature>
<evidence type="ECO:0000259" key="16">
    <source>
        <dbReference type="SMART" id="SM00477"/>
    </source>
</evidence>
<accession>A0A913Z3J7</accession>
<evidence type="ECO:0000256" key="7">
    <source>
        <dbReference type="ARBA" id="ARBA00022801"/>
    </source>
</evidence>
<dbReference type="PROSITE" id="PS01070">
    <property type="entry name" value="NUCLEASE_NON_SPEC"/>
    <property type="match status" value="1"/>
</dbReference>
<evidence type="ECO:0000256" key="3">
    <source>
        <dbReference type="ARBA" id="ARBA00010052"/>
    </source>
</evidence>
<dbReference type="OMA" id="YVMPNQV"/>
<comment type="subcellular location">
    <subcellularLocation>
        <location evidence="2">Mitochondrion</location>
    </subcellularLocation>
</comment>
<evidence type="ECO:0000256" key="5">
    <source>
        <dbReference type="ARBA" id="ARBA00022723"/>
    </source>
</evidence>
<dbReference type="SUPFAM" id="SSF54060">
    <property type="entry name" value="His-Me finger endonucleases"/>
    <property type="match status" value="1"/>
</dbReference>
<keyword evidence="4 14" id="KW-0540">Nuclease</keyword>
<evidence type="ECO:0000256" key="9">
    <source>
        <dbReference type="ARBA" id="ARBA00022946"/>
    </source>
</evidence>
<dbReference type="InterPro" id="IPR044929">
    <property type="entry name" value="DNA/RNA_non-sp_Endonuclease_sf"/>
</dbReference>
<feature type="active site" description="Proton acceptor" evidence="12">
    <location>
        <position position="152"/>
    </location>
</feature>
<evidence type="ECO:0000256" key="1">
    <source>
        <dbReference type="ARBA" id="ARBA00001946"/>
    </source>
</evidence>
<comment type="similarity">
    <text evidence="3 14">Belongs to the DNA/RNA non-specific endonuclease family.</text>
</comment>
<evidence type="ECO:0000313" key="18">
    <source>
        <dbReference type="EnsemblMetazoa" id="XP_038045586.1"/>
    </source>
</evidence>
<dbReference type="InterPro" id="IPR001604">
    <property type="entry name" value="Endo_G_ENPP1-like_dom"/>
</dbReference>
<dbReference type="InterPro" id="IPR020821">
    <property type="entry name" value="ENPP1-3/EXOG-like_nuc-like"/>
</dbReference>
<evidence type="ECO:0000256" key="4">
    <source>
        <dbReference type="ARBA" id="ARBA00022722"/>
    </source>
</evidence>
<dbReference type="GO" id="GO:0003676">
    <property type="term" value="F:nucleic acid binding"/>
    <property type="evidence" value="ECO:0007669"/>
    <property type="project" value="InterPro"/>
</dbReference>
<dbReference type="GO" id="GO:0046872">
    <property type="term" value="F:metal ion binding"/>
    <property type="evidence" value="ECO:0007669"/>
    <property type="project" value="UniProtKB-KW"/>
</dbReference>
<reference evidence="18" key="1">
    <citation type="submission" date="2022-11" db="UniProtKB">
        <authorList>
            <consortium name="EnsemblMetazoa"/>
        </authorList>
    </citation>
    <scope>IDENTIFICATION</scope>
</reference>
<sequence>MMAPSIWPVVSAISLGVGGVFGSLYERSKQHAANNLTLNPGKSNSGWTPFTQAAAAKQQYPSQPPSPNRSGEIMKFGFPDYGQIQMHDNYVISYDRRMRNAKWVFECLTRDEVKYNDAIDRTNCQFEVDQSVHPFFRSTNEDYRGSGYDRGHLAAAGNHRRSDGVMQQTFLLSNVSPQVGDGFNRGIWNNLEKYVRGLTKVYTRVYVCTGPLYLPHWESNRRQYVKYEVIGTNSVAVPTHFFKVVLGETKNQSYDLRAFVVPNKATSDDTPLKNFLVPIDVIERAAGILLFERLPKSLLRSVNAPL</sequence>
<keyword evidence="5 13" id="KW-0479">Metal-binding</keyword>
<keyword evidence="7 14" id="KW-0378">Hydrolase</keyword>
<dbReference type="Proteomes" id="UP000887568">
    <property type="component" value="Unplaced"/>
</dbReference>
<evidence type="ECO:0000256" key="14">
    <source>
        <dbReference type="RuleBase" id="RU366055"/>
    </source>
</evidence>
<keyword evidence="9" id="KW-0809">Transit peptide</keyword>
<dbReference type="OrthoDB" id="5418055at2759"/>
<dbReference type="PANTHER" id="PTHR13966">
    <property type="entry name" value="ENDONUCLEASE RELATED"/>
    <property type="match status" value="1"/>
</dbReference>
<dbReference type="AlphaFoldDB" id="A0A913Z3J7"/>
<dbReference type="RefSeq" id="XP_038045586.1">
    <property type="nucleotide sequence ID" value="XM_038189658.1"/>
</dbReference>
<keyword evidence="8" id="KW-0460">Magnesium</keyword>
<dbReference type="InterPro" id="IPR044925">
    <property type="entry name" value="His-Me_finger_sf"/>
</dbReference>
<evidence type="ECO:0000256" key="8">
    <source>
        <dbReference type="ARBA" id="ARBA00022842"/>
    </source>
</evidence>
<keyword evidence="10" id="KW-0496">Mitochondrion</keyword>
<dbReference type="GO" id="GO:0005634">
    <property type="term" value="C:nucleus"/>
    <property type="evidence" value="ECO:0007669"/>
    <property type="project" value="TreeGrafter"/>
</dbReference>
<dbReference type="InterPro" id="IPR040255">
    <property type="entry name" value="Non-specific_endonuclease"/>
</dbReference>
<proteinExistence type="inferred from homology"/>
<keyword evidence="11" id="KW-1015">Disulfide bond</keyword>
<dbReference type="PANTHER" id="PTHR13966:SF5">
    <property type="entry name" value="ENDONUCLEASE G, MITOCHONDRIAL"/>
    <property type="match status" value="1"/>
</dbReference>
<dbReference type="EnsemblMetazoa" id="XM_038189658.1">
    <property type="protein sequence ID" value="XP_038045586.1"/>
    <property type="gene ID" value="LOC119720111"/>
</dbReference>
<evidence type="ECO:0000313" key="19">
    <source>
        <dbReference type="Proteomes" id="UP000887568"/>
    </source>
</evidence>
<evidence type="ECO:0000256" key="11">
    <source>
        <dbReference type="ARBA" id="ARBA00023157"/>
    </source>
</evidence>
<keyword evidence="19" id="KW-1185">Reference proteome</keyword>
<dbReference type="GO" id="GO:0004521">
    <property type="term" value="F:RNA endonuclease activity"/>
    <property type="evidence" value="ECO:0007669"/>
    <property type="project" value="TreeGrafter"/>
</dbReference>
<dbReference type="Pfam" id="PF01223">
    <property type="entry name" value="Endonuclease_NS"/>
    <property type="match status" value="1"/>
</dbReference>
<feature type="domain" description="ENPP1-3/EXOG-like endonuclease/phosphodiesterase" evidence="16">
    <location>
        <begin position="87"/>
        <end position="297"/>
    </location>
</feature>
<evidence type="ECO:0000259" key="17">
    <source>
        <dbReference type="SMART" id="SM00892"/>
    </source>
</evidence>
<feature type="region of interest" description="Disordered" evidence="15">
    <location>
        <begin position="53"/>
        <end position="72"/>
    </location>
</feature>
<dbReference type="GeneID" id="119720111"/>
<dbReference type="Gene3D" id="3.40.570.10">
    <property type="entry name" value="Extracellular Endonuclease, subunit A"/>
    <property type="match status" value="1"/>
</dbReference>
<keyword evidence="6 14" id="KW-0255">Endonuclease</keyword>
<dbReference type="GO" id="GO:0006309">
    <property type="term" value="P:apoptotic DNA fragmentation"/>
    <property type="evidence" value="ECO:0007669"/>
    <property type="project" value="TreeGrafter"/>
</dbReference>
<dbReference type="EC" id="3.1.30.-" evidence="14"/>
<evidence type="ECO:0000256" key="10">
    <source>
        <dbReference type="ARBA" id="ARBA00023128"/>
    </source>
</evidence>
<dbReference type="SMART" id="SM00477">
    <property type="entry name" value="NUC"/>
    <property type="match status" value="1"/>
</dbReference>
<dbReference type="GO" id="GO:0000014">
    <property type="term" value="F:single-stranded DNA endodeoxyribonuclease activity"/>
    <property type="evidence" value="ECO:0007669"/>
    <property type="project" value="TreeGrafter"/>
</dbReference>
<organism evidence="18 19">
    <name type="scientific">Patiria miniata</name>
    <name type="common">Bat star</name>
    <name type="synonym">Asterina miniata</name>
    <dbReference type="NCBI Taxonomy" id="46514"/>
    <lineage>
        <taxon>Eukaryota</taxon>
        <taxon>Metazoa</taxon>
        <taxon>Echinodermata</taxon>
        <taxon>Eleutherozoa</taxon>
        <taxon>Asterozoa</taxon>
        <taxon>Asteroidea</taxon>
        <taxon>Valvatacea</taxon>
        <taxon>Valvatida</taxon>
        <taxon>Asterinidae</taxon>
        <taxon>Patiria</taxon>
    </lineage>
</organism>
<dbReference type="SMART" id="SM00892">
    <property type="entry name" value="Endonuclease_NS"/>
    <property type="match status" value="1"/>
</dbReference>
<protein>
    <recommendedName>
        <fullName evidence="14">Endonuclease</fullName>
        <ecNumber evidence="14">3.1.30.-</ecNumber>
    </recommendedName>
</protein>
<evidence type="ECO:0000256" key="15">
    <source>
        <dbReference type="SAM" id="MobiDB-lite"/>
    </source>
</evidence>
<dbReference type="GO" id="GO:0005743">
    <property type="term" value="C:mitochondrial inner membrane"/>
    <property type="evidence" value="ECO:0007669"/>
    <property type="project" value="TreeGrafter"/>
</dbReference>
<dbReference type="FunFam" id="3.40.570.10:FF:000002">
    <property type="entry name" value="Endonuclease G, mitochondrial"/>
    <property type="match status" value="1"/>
</dbReference>
<dbReference type="CDD" id="cd00091">
    <property type="entry name" value="NUC"/>
    <property type="match status" value="1"/>
</dbReference>
<name>A0A913Z3J7_PATMI</name>
<evidence type="ECO:0000256" key="12">
    <source>
        <dbReference type="PIRSR" id="PIRSR640255-1"/>
    </source>
</evidence>
<feature type="domain" description="DNA/RNA non-specific endonuclease/pyrophosphatase/phosphodiesterase" evidence="17">
    <location>
        <begin position="86"/>
        <end position="297"/>
    </location>
</feature>
<evidence type="ECO:0000256" key="6">
    <source>
        <dbReference type="ARBA" id="ARBA00022759"/>
    </source>
</evidence>
<evidence type="ECO:0000256" key="13">
    <source>
        <dbReference type="PIRSR" id="PIRSR640255-2"/>
    </source>
</evidence>
<dbReference type="InterPro" id="IPR018524">
    <property type="entry name" value="DNA/RNA_endonuclease_AS"/>
</dbReference>
<evidence type="ECO:0000256" key="2">
    <source>
        <dbReference type="ARBA" id="ARBA00004173"/>
    </source>
</evidence>
<comment type="cofactor">
    <cofactor evidence="1 14">
        <name>Mg(2+)</name>
        <dbReference type="ChEBI" id="CHEBI:18420"/>
    </cofactor>
</comment>